<dbReference type="SUPFAM" id="SSF56219">
    <property type="entry name" value="DNase I-like"/>
    <property type="match status" value="1"/>
</dbReference>
<dbReference type="PANTHER" id="PTHR33481:SF1">
    <property type="entry name" value="ENDONUCLEASE_EXONUCLEASE_PHOSPHATASE DOMAIN-CONTAINING PROTEIN-RELATED"/>
    <property type="match status" value="1"/>
</dbReference>
<keyword evidence="3" id="KW-1185">Reference proteome</keyword>
<sequence>MISPVISWNNPTTWGTDRPRVLTYTRKSPNIRANLIHPRISRDVLWIEANGYRILNVYRQPQNDSTFQYLTTLTPPRNCLIGGDLNARHELFEPGSTSANRGAEIARWATQNDIPYIGEAGNPTHRAGHVLDVSFSNIPFARTTVREDMYTGSDHFTLVTVSFQAEGERFAGLVQLYTVGVQPISNSAPADVIDASIARITQAIGDAMHAAGTPNREKGHSAPWWTEDCRVAYKRHIQEKSDYGQSPSEAPQRIDGCNNDKDLYKLVGWHKLSFDQRDTPLVIEGRTITAPLEKAEALREAILDRFSAEDDLLEPPPLDNDPQTTPLPWDTYISMEETERYVIGVSSTSPGPDQVTVRLLKACWEHIRHLVLGIYRACMEQGHYPAAWKTVEVAMIPKVGKRISPHPDQ</sequence>
<reference evidence="3" key="1">
    <citation type="journal article" date="2022" name="Microb. Genom.">
        <title>A global pangenome for the wheat fungal pathogen Pyrenophora tritici-repentis and prediction of effector protein structural homology.</title>
        <authorList>
            <person name="Moolhuijzen P.M."/>
            <person name="See P.T."/>
            <person name="Shi G."/>
            <person name="Powell H.R."/>
            <person name="Cockram J."/>
            <person name="Jorgensen L.N."/>
            <person name="Benslimane H."/>
            <person name="Strelkov S.E."/>
            <person name="Turner J."/>
            <person name="Liu Z."/>
            <person name="Moffat C.S."/>
        </authorList>
    </citation>
    <scope>NUCLEOTIDE SEQUENCE [LARGE SCALE GENOMIC DNA]</scope>
</reference>
<dbReference type="GO" id="GO:0003824">
    <property type="term" value="F:catalytic activity"/>
    <property type="evidence" value="ECO:0007669"/>
    <property type="project" value="InterPro"/>
</dbReference>
<dbReference type="InterPro" id="IPR005135">
    <property type="entry name" value="Endo/exonuclease/phosphatase"/>
</dbReference>
<gene>
    <name evidence="2" type="ORF">Ptr86124_013764</name>
</gene>
<dbReference type="Proteomes" id="UP000249757">
    <property type="component" value="Unassembled WGS sequence"/>
</dbReference>
<organism evidence="2 3">
    <name type="scientific">Pyrenophora tritici-repentis</name>
    <dbReference type="NCBI Taxonomy" id="45151"/>
    <lineage>
        <taxon>Eukaryota</taxon>
        <taxon>Fungi</taxon>
        <taxon>Dikarya</taxon>
        <taxon>Ascomycota</taxon>
        <taxon>Pezizomycotina</taxon>
        <taxon>Dothideomycetes</taxon>
        <taxon>Pleosporomycetidae</taxon>
        <taxon>Pleosporales</taxon>
        <taxon>Pleosporineae</taxon>
        <taxon>Pleosporaceae</taxon>
        <taxon>Pyrenophora</taxon>
    </lineage>
</organism>
<protein>
    <submittedName>
        <fullName evidence="2">Exo-endo-phos-2 domain containing protein</fullName>
    </submittedName>
</protein>
<dbReference type="InterPro" id="IPR036691">
    <property type="entry name" value="Endo/exonu/phosph_ase_sf"/>
</dbReference>
<dbReference type="AlphaFoldDB" id="A0A922N1S9"/>
<proteinExistence type="predicted"/>
<evidence type="ECO:0000313" key="3">
    <source>
        <dbReference type="Proteomes" id="UP000249757"/>
    </source>
</evidence>
<dbReference type="Pfam" id="PF14529">
    <property type="entry name" value="Exo_endo_phos_2"/>
    <property type="match status" value="1"/>
</dbReference>
<feature type="domain" description="Endonuclease/exonuclease/phosphatase" evidence="1">
    <location>
        <begin position="53"/>
        <end position="157"/>
    </location>
</feature>
<dbReference type="EMBL" id="NRDI02000046">
    <property type="protein sequence ID" value="KAI1507320.1"/>
    <property type="molecule type" value="Genomic_DNA"/>
</dbReference>
<accession>A0A922N1S9</accession>
<comment type="caution">
    <text evidence="2">The sequence shown here is derived from an EMBL/GenBank/DDBJ whole genome shotgun (WGS) entry which is preliminary data.</text>
</comment>
<name>A0A922N1S9_9PLEO</name>
<evidence type="ECO:0000313" key="2">
    <source>
        <dbReference type="EMBL" id="KAI1507320.1"/>
    </source>
</evidence>
<dbReference type="Gene3D" id="3.60.10.10">
    <property type="entry name" value="Endonuclease/exonuclease/phosphatase"/>
    <property type="match status" value="1"/>
</dbReference>
<dbReference type="PANTHER" id="PTHR33481">
    <property type="entry name" value="REVERSE TRANSCRIPTASE"/>
    <property type="match status" value="1"/>
</dbReference>
<evidence type="ECO:0000259" key="1">
    <source>
        <dbReference type="Pfam" id="PF14529"/>
    </source>
</evidence>